<feature type="compositionally biased region" description="Basic residues" evidence="2">
    <location>
        <begin position="563"/>
        <end position="578"/>
    </location>
</feature>
<dbReference type="AlphaFoldDB" id="A0A834A3T6"/>
<feature type="domain" description="LTD" evidence="3">
    <location>
        <begin position="375"/>
        <end position="522"/>
    </location>
</feature>
<reference evidence="4 5" key="1">
    <citation type="journal article" date="2020" name="Nature">
        <title>Six reference-quality genomes reveal evolution of bat adaptations.</title>
        <authorList>
            <person name="Jebb D."/>
            <person name="Huang Z."/>
            <person name="Pippel M."/>
            <person name="Hughes G.M."/>
            <person name="Lavrichenko K."/>
            <person name="Devanna P."/>
            <person name="Winkler S."/>
            <person name="Jermiin L.S."/>
            <person name="Skirmuntt E.C."/>
            <person name="Katzourakis A."/>
            <person name="Burkitt-Gray L."/>
            <person name="Ray D.A."/>
            <person name="Sullivan K.A.M."/>
            <person name="Roscito J.G."/>
            <person name="Kirilenko B.M."/>
            <person name="Davalos L.M."/>
            <person name="Corthals A.P."/>
            <person name="Power M.L."/>
            <person name="Jones G."/>
            <person name="Ransome R.D."/>
            <person name="Dechmann D.K.N."/>
            <person name="Locatelli A.G."/>
            <person name="Puechmaille S.J."/>
            <person name="Fedrigo O."/>
            <person name="Jarvis E.D."/>
            <person name="Hiller M."/>
            <person name="Vernes S.C."/>
            <person name="Myers E.W."/>
            <person name="Teeling E.C."/>
        </authorList>
    </citation>
    <scope>NUCLEOTIDE SEQUENCE [LARGE SCALE GENOMIC DNA]</scope>
    <source>
        <strain evidence="4">Bat1K_MPI-CBG_1</strain>
    </source>
</reference>
<feature type="region of interest" description="Disordered" evidence="2">
    <location>
        <begin position="241"/>
        <end position="384"/>
    </location>
</feature>
<dbReference type="SUPFAM" id="SSF74853">
    <property type="entry name" value="Lamin A/C globular tail domain"/>
    <property type="match status" value="1"/>
</dbReference>
<dbReference type="Gene3D" id="2.60.40.1260">
    <property type="entry name" value="Lamin Tail domain"/>
    <property type="match status" value="1"/>
</dbReference>
<dbReference type="PANTHER" id="PTHR19956">
    <property type="entry name" value="LAMIN TAIL DOMAIN-CONTAINING PROTEIN 2"/>
    <property type="match status" value="1"/>
</dbReference>
<evidence type="ECO:0000313" key="4">
    <source>
        <dbReference type="EMBL" id="KAF6104027.1"/>
    </source>
</evidence>
<feature type="region of interest" description="Disordered" evidence="2">
    <location>
        <begin position="198"/>
        <end position="219"/>
    </location>
</feature>
<proteinExistence type="predicted"/>
<gene>
    <name evidence="4" type="ORF">HJG60_007703</name>
</gene>
<evidence type="ECO:0000256" key="2">
    <source>
        <dbReference type="SAM" id="MobiDB-lite"/>
    </source>
</evidence>
<feature type="compositionally biased region" description="Basic residues" evidence="2">
    <location>
        <begin position="445"/>
        <end position="455"/>
    </location>
</feature>
<dbReference type="GO" id="GO:0005638">
    <property type="term" value="C:lamin filament"/>
    <property type="evidence" value="ECO:0007669"/>
    <property type="project" value="TreeGrafter"/>
</dbReference>
<feature type="region of interest" description="Disordered" evidence="2">
    <location>
        <begin position="547"/>
        <end position="602"/>
    </location>
</feature>
<feature type="region of interest" description="Disordered" evidence="2">
    <location>
        <begin position="692"/>
        <end position="723"/>
    </location>
</feature>
<dbReference type="Proteomes" id="UP000664940">
    <property type="component" value="Unassembled WGS sequence"/>
</dbReference>
<feature type="compositionally biased region" description="Low complexity" evidence="2">
    <location>
        <begin position="547"/>
        <end position="559"/>
    </location>
</feature>
<sequence length="728" mass="79039">MTRGPESGLKGGEAKKGAPSSLGNEEPASGHRSLPAGTPADLVAPKGRKDTKATPTRVGLQSAPKVLDPRPLQLPLGQRELDIQALRYAAQDRQDARHRRILQEVAGLPPERGPHSQDRFLRAQVQKLTLELEEQKERAQLERDRLEEQLLQTQTSLQQREAELQALHKSCLVKLAHSSWVGRMLRSSTGSVEVVTAETLVDPSDSSENDEASPGREGFRLEDVDWNTIAHRYPNLLANIKSNSDYKHPRPRTPPRLPVDSLPDECGPESSGRQHRLKSVEWDSGTFVGSDNSRGANSDSSSWPLDERSGVQKATGHPLRSPGHISFQHIGPPGRSLRRDSDAEPEGPPEQEVSPGSSGTHSDQPGKAGATDADHGPSAHPWSETSSCVKIVAVSLSKGFVRILNESAEETADLGGSTLQQLEGDFPVRTYRFPPHTLLEPQHHVTVRPTHRQPARPRPSPKPLTHARRCPQVWGEGPGCTKKQPGPSSVGRKPAHFHPSPSFVTLLLSPKGEVLSKYQAPLCPVPTLRIFDDTDLSIDRFLLSEAQPRADAQQQRRPPGLSGKRRRREARAQSRRPRTQALPPCLTASKLSGLQDAPVPPEHVETDDARVLLPAITEDGPSLTVYRYKMKPTVRGPRPPGVPEERGPGLPDGGAVGAEQGQQQVPLTRLPAHHRGRVQAGVGRAVQAPALAGQLRDTDRPAPGGAPGGRAGAKRQWQEAGGVSCVIY</sequence>
<dbReference type="InterPro" id="IPR052877">
    <property type="entry name" value="Lamin_tail_domain"/>
</dbReference>
<comment type="caution">
    <text evidence="4">The sequence shown here is derived from an EMBL/GenBank/DDBJ whole genome shotgun (WGS) entry which is preliminary data.</text>
</comment>
<dbReference type="PANTHER" id="PTHR19956:SF5">
    <property type="entry name" value="LAMIN TAIL DOMAIN-CONTAINING PROTEIN 2"/>
    <property type="match status" value="1"/>
</dbReference>
<evidence type="ECO:0000256" key="1">
    <source>
        <dbReference type="SAM" id="Coils"/>
    </source>
</evidence>
<name>A0A834A3T6_9CHIR</name>
<dbReference type="InterPro" id="IPR036415">
    <property type="entry name" value="Lamin_tail_dom_sf"/>
</dbReference>
<feature type="compositionally biased region" description="Polar residues" evidence="2">
    <location>
        <begin position="354"/>
        <end position="363"/>
    </location>
</feature>
<feature type="region of interest" description="Disordered" evidence="2">
    <location>
        <begin position="1"/>
        <end position="73"/>
    </location>
</feature>
<protein>
    <submittedName>
        <fullName evidence="4">Lamin tail domain containing 2</fullName>
    </submittedName>
</protein>
<dbReference type="GO" id="GO:0030527">
    <property type="term" value="F:structural constituent of chromatin"/>
    <property type="evidence" value="ECO:0007669"/>
    <property type="project" value="TreeGrafter"/>
</dbReference>
<feature type="region of interest" description="Disordered" evidence="2">
    <location>
        <begin position="445"/>
        <end position="494"/>
    </location>
</feature>
<feature type="compositionally biased region" description="Polar residues" evidence="2">
    <location>
        <begin position="287"/>
        <end position="303"/>
    </location>
</feature>
<feature type="coiled-coil region" evidence="1">
    <location>
        <begin position="118"/>
        <end position="163"/>
    </location>
</feature>
<dbReference type="EMBL" id="JABVXQ010000006">
    <property type="protein sequence ID" value="KAF6104027.1"/>
    <property type="molecule type" value="Genomic_DNA"/>
</dbReference>
<dbReference type="InterPro" id="IPR001322">
    <property type="entry name" value="Lamin_tail_dom"/>
</dbReference>
<evidence type="ECO:0000259" key="3">
    <source>
        <dbReference type="PROSITE" id="PS51841"/>
    </source>
</evidence>
<dbReference type="PROSITE" id="PS51841">
    <property type="entry name" value="LTD"/>
    <property type="match status" value="1"/>
</dbReference>
<organism evidence="4 5">
    <name type="scientific">Phyllostomus discolor</name>
    <name type="common">pale spear-nosed bat</name>
    <dbReference type="NCBI Taxonomy" id="89673"/>
    <lineage>
        <taxon>Eukaryota</taxon>
        <taxon>Metazoa</taxon>
        <taxon>Chordata</taxon>
        <taxon>Craniata</taxon>
        <taxon>Vertebrata</taxon>
        <taxon>Euteleostomi</taxon>
        <taxon>Mammalia</taxon>
        <taxon>Eutheria</taxon>
        <taxon>Laurasiatheria</taxon>
        <taxon>Chiroptera</taxon>
        <taxon>Yangochiroptera</taxon>
        <taxon>Phyllostomidae</taxon>
        <taxon>Phyllostominae</taxon>
        <taxon>Phyllostomus</taxon>
    </lineage>
</organism>
<evidence type="ECO:0000313" key="5">
    <source>
        <dbReference type="Proteomes" id="UP000664940"/>
    </source>
</evidence>
<keyword evidence="1" id="KW-0175">Coiled coil</keyword>
<accession>A0A834A3T6</accession>